<feature type="transmembrane region" description="Helical" evidence="1">
    <location>
        <begin position="112"/>
        <end position="129"/>
    </location>
</feature>
<feature type="transmembrane region" description="Helical" evidence="1">
    <location>
        <begin position="371"/>
        <end position="391"/>
    </location>
</feature>
<feature type="transmembrane region" description="Helical" evidence="1">
    <location>
        <begin position="469"/>
        <end position="489"/>
    </location>
</feature>
<feature type="transmembrane region" description="Helical" evidence="1">
    <location>
        <begin position="279"/>
        <end position="297"/>
    </location>
</feature>
<feature type="transmembrane region" description="Helical" evidence="1">
    <location>
        <begin position="15"/>
        <end position="32"/>
    </location>
</feature>
<dbReference type="AlphaFoldDB" id="A0A2S9XC95"/>
<feature type="transmembrane region" description="Helical" evidence="1">
    <location>
        <begin position="403"/>
        <end position="422"/>
    </location>
</feature>
<feature type="transmembrane region" description="Helical" evidence="1">
    <location>
        <begin position="197"/>
        <end position="213"/>
    </location>
</feature>
<keyword evidence="1" id="KW-1133">Transmembrane helix</keyword>
<organism evidence="2 3">
    <name type="scientific">Enhygromyxa salina</name>
    <dbReference type="NCBI Taxonomy" id="215803"/>
    <lineage>
        <taxon>Bacteria</taxon>
        <taxon>Pseudomonadati</taxon>
        <taxon>Myxococcota</taxon>
        <taxon>Polyangia</taxon>
        <taxon>Nannocystales</taxon>
        <taxon>Nannocystaceae</taxon>
        <taxon>Enhygromyxa</taxon>
    </lineage>
</organism>
<sequence length="541" mass="60781">MCVCAARDRNWRGSTFFVGAGTVGGMGLRAAFRLPEPDEKVVGWHVSPLVDLAAYSLSWIWVLGPLLLLGPAREDYLFLYLLTIAITDLHRHFGLPYVYLDKQVRRRYPARFWLFPAVLLLAWAASPFLADSELVLSPVAVCALAGLLVLLLQILRRDGGEAAAPVGELARVLVGTMSVALILDIWTRSLALSFDPAWWWFGAALFASTWLDWQRIRRATLPASDTSARATGASEQAIASSGGPRFAASMIILALIGVALLLRSWLARHQVTSGVPVEQVMAVVAVIAALWNFWHVYMQKYGIMRMYNAKARGRFEGEAAEVPGWADRALVLCWLPLYFAYLGPLYREIAVDYFDDAAAVLPGFLSLLDQISSVTLPLTIAIVIVVHGLWLRAEWRASRLRSVPRLLMAGGTTGLALCFFVFDPIKVYLAFAFSHAVEYCVFVWAYQRKRYQGPLAHDPTLGRALRRPLLFYLGMILLFGVAIMLLKYWGRWIVPEADRPELFGYRTAYWLGFWGVYQSMAHFYFDGFLWKMRLPSVRANI</sequence>
<reference evidence="2 3" key="1">
    <citation type="submission" date="2018-03" db="EMBL/GenBank/DDBJ databases">
        <title>Draft Genome Sequences of the Obligatory Marine Myxobacteria Enhygromyxa salina SWB005.</title>
        <authorList>
            <person name="Poehlein A."/>
            <person name="Moghaddam J.A."/>
            <person name="Harms H."/>
            <person name="Alanjari M."/>
            <person name="Koenig G.M."/>
            <person name="Daniel R."/>
            <person name="Schaeberle T.F."/>
        </authorList>
    </citation>
    <scope>NUCLEOTIDE SEQUENCE [LARGE SCALE GENOMIC DNA]</scope>
    <source>
        <strain evidence="2 3">SWB005</strain>
    </source>
</reference>
<dbReference type="Proteomes" id="UP000237968">
    <property type="component" value="Unassembled WGS sequence"/>
</dbReference>
<feature type="transmembrane region" description="Helical" evidence="1">
    <location>
        <begin position="246"/>
        <end position="267"/>
    </location>
</feature>
<feature type="transmembrane region" description="Helical" evidence="1">
    <location>
        <begin position="52"/>
        <end position="72"/>
    </location>
</feature>
<protein>
    <submittedName>
        <fullName evidence="2">Uncharacterized protein</fullName>
    </submittedName>
</protein>
<feature type="transmembrane region" description="Helical" evidence="1">
    <location>
        <begin position="135"/>
        <end position="155"/>
    </location>
</feature>
<feature type="transmembrane region" description="Helical" evidence="1">
    <location>
        <begin position="162"/>
        <end position="185"/>
    </location>
</feature>
<gene>
    <name evidence="2" type="ORF">ENSA5_64970</name>
</gene>
<keyword evidence="1" id="KW-0812">Transmembrane</keyword>
<feature type="transmembrane region" description="Helical" evidence="1">
    <location>
        <begin position="428"/>
        <end position="446"/>
    </location>
</feature>
<evidence type="ECO:0000256" key="1">
    <source>
        <dbReference type="SAM" id="Phobius"/>
    </source>
</evidence>
<comment type="caution">
    <text evidence="2">The sequence shown here is derived from an EMBL/GenBank/DDBJ whole genome shotgun (WGS) entry which is preliminary data.</text>
</comment>
<evidence type="ECO:0000313" key="2">
    <source>
        <dbReference type="EMBL" id="PRP90478.1"/>
    </source>
</evidence>
<name>A0A2S9XC95_9BACT</name>
<keyword evidence="1" id="KW-0472">Membrane</keyword>
<accession>A0A2S9XC95</accession>
<proteinExistence type="predicted"/>
<feature type="transmembrane region" description="Helical" evidence="1">
    <location>
        <begin position="509"/>
        <end position="530"/>
    </location>
</feature>
<evidence type="ECO:0000313" key="3">
    <source>
        <dbReference type="Proteomes" id="UP000237968"/>
    </source>
</evidence>
<keyword evidence="3" id="KW-1185">Reference proteome</keyword>
<dbReference type="EMBL" id="PVNK01000281">
    <property type="protein sequence ID" value="PRP90478.1"/>
    <property type="molecule type" value="Genomic_DNA"/>
</dbReference>
<feature type="transmembrane region" description="Helical" evidence="1">
    <location>
        <begin position="329"/>
        <end position="346"/>
    </location>
</feature>